<dbReference type="Pfam" id="PF13538">
    <property type="entry name" value="UvrD_C_2"/>
    <property type="match status" value="1"/>
</dbReference>
<gene>
    <name evidence="4" type="primary">recD</name>
    <name evidence="4" type="ORF">DPPLL_11490</name>
</gene>
<dbReference type="CDD" id="cd18809">
    <property type="entry name" value="SF1_C_RecD"/>
    <property type="match status" value="1"/>
</dbReference>
<evidence type="ECO:0000259" key="3">
    <source>
        <dbReference type="SMART" id="SM00382"/>
    </source>
</evidence>
<dbReference type="NCBIfam" id="TIGR01447">
    <property type="entry name" value="recD"/>
    <property type="match status" value="1"/>
</dbReference>
<dbReference type="Pfam" id="PF13245">
    <property type="entry name" value="AAA_19"/>
    <property type="match status" value="1"/>
</dbReference>
<dbReference type="PANTHER" id="PTHR43788">
    <property type="entry name" value="DNA2/NAM7 HELICASE FAMILY MEMBER"/>
    <property type="match status" value="1"/>
</dbReference>
<protein>
    <submittedName>
        <fullName evidence="4">RecBCD enzyme subunit RecD</fullName>
    </submittedName>
</protein>
<keyword evidence="5" id="KW-1185">Reference proteome</keyword>
<dbReference type="PANTHER" id="PTHR43788:SF6">
    <property type="entry name" value="DNA HELICASE B"/>
    <property type="match status" value="1"/>
</dbReference>
<dbReference type="InterPro" id="IPR003593">
    <property type="entry name" value="AAA+_ATPase"/>
</dbReference>
<dbReference type="RefSeq" id="WP_284153855.1">
    <property type="nucleotide sequence ID" value="NZ_AP025516.1"/>
</dbReference>
<evidence type="ECO:0000313" key="4">
    <source>
        <dbReference type="EMBL" id="BDD86784.1"/>
    </source>
</evidence>
<feature type="domain" description="AAA+ ATPase" evidence="3">
    <location>
        <begin position="133"/>
        <end position="380"/>
    </location>
</feature>
<keyword evidence="1" id="KW-0547">Nucleotide-binding</keyword>
<evidence type="ECO:0000256" key="1">
    <source>
        <dbReference type="ARBA" id="ARBA00022741"/>
    </source>
</evidence>
<dbReference type="EMBL" id="AP025516">
    <property type="protein sequence ID" value="BDD86784.1"/>
    <property type="molecule type" value="Genomic_DNA"/>
</dbReference>
<reference evidence="4 5" key="1">
    <citation type="submission" date="2022-01" db="EMBL/GenBank/DDBJ databases">
        <title>Desulfofustis limnae sp. nov., a novel mesophilic sulfate-reducing bacterium isolated from marsh soil.</title>
        <authorList>
            <person name="Watanabe M."/>
            <person name="Takahashi A."/>
            <person name="Kojima H."/>
            <person name="Fukui M."/>
        </authorList>
    </citation>
    <scope>NUCLEOTIDE SEQUENCE [LARGE SCALE GENOMIC DNA]</scope>
    <source>
        <strain evidence="4 5">PPLL</strain>
    </source>
</reference>
<evidence type="ECO:0000313" key="5">
    <source>
        <dbReference type="Proteomes" id="UP000830055"/>
    </source>
</evidence>
<dbReference type="SMART" id="SM00382">
    <property type="entry name" value="AAA"/>
    <property type="match status" value="1"/>
</dbReference>
<dbReference type="CDD" id="cd17933">
    <property type="entry name" value="DEXSc_RecD-like"/>
    <property type="match status" value="1"/>
</dbReference>
<dbReference type="HAMAP" id="MF_01487">
    <property type="entry name" value="RecD"/>
    <property type="match status" value="1"/>
</dbReference>
<keyword evidence="2" id="KW-0067">ATP-binding</keyword>
<proteinExistence type="inferred from homology"/>
<dbReference type="Proteomes" id="UP000830055">
    <property type="component" value="Chromosome"/>
</dbReference>
<sequence>METPSLEHYLAGFLTDRCGLHGEARRICGETIRRLLEALRDGHSCLQVSGQERSVVVTSPLVSDGEPAPLVLCGTRLYLHRVYQQEVRLADRLRELAAAPLEEPGGVELLDRFFPACDDGPDWQREAARTAISGRLTIIAGGPGTGKTTTVARIVGLLLAGSGPRFSVVLAAPTGKAAIRLIEALRRQMVHLPLSAEELRRFPETAHTVHRLLGLHRFAGTARYSRDNPLPADAVVVDEASMVDLALMSRLAEALAPGSRLILLGDKDQLASVESGAVLSDCIAGLPQRVVELRRSWRFNRAIARFAAAVNDGEAEQAWRLLNDSDGGVVGAPADWRERVGARYRRFMDAAVDAAAPSDYAGLFAAFNRFRVLTALRHGPWGAAGINDWVEWYLARQGYPLVGRRWYPGRPVLITRNDYSLGLANGDIGLCLPDPHHQGELAVWFEQPGDVVRRLAPTQLPACETAWAMTIHKSQGSEFDEVTVVLPDSTNQILCRELLYTAVTRARERVQLVADREALRAAVLKRTRRCSGLVARLQNREKEETP</sequence>
<dbReference type="SUPFAM" id="SSF52540">
    <property type="entry name" value="P-loop containing nucleoside triphosphate hydrolases"/>
    <property type="match status" value="2"/>
</dbReference>
<accession>A0ABM7W750</accession>
<name>A0ABM7W750_9BACT</name>
<dbReference type="InterPro" id="IPR050534">
    <property type="entry name" value="Coronavir_polyprotein_1ab"/>
</dbReference>
<organism evidence="4 5">
    <name type="scientific">Desulfofustis limnaeus</name>
    <dbReference type="NCBI Taxonomy" id="2740163"/>
    <lineage>
        <taxon>Bacteria</taxon>
        <taxon>Pseudomonadati</taxon>
        <taxon>Thermodesulfobacteriota</taxon>
        <taxon>Desulfobulbia</taxon>
        <taxon>Desulfobulbales</taxon>
        <taxon>Desulfocapsaceae</taxon>
        <taxon>Desulfofustis</taxon>
    </lineage>
</organism>
<evidence type="ECO:0000256" key="2">
    <source>
        <dbReference type="ARBA" id="ARBA00022840"/>
    </source>
</evidence>
<dbReference type="InterPro" id="IPR027417">
    <property type="entry name" value="P-loop_NTPase"/>
</dbReference>
<dbReference type="InterPro" id="IPR027785">
    <property type="entry name" value="UvrD-like_helicase_C"/>
</dbReference>
<dbReference type="Gene3D" id="3.40.50.300">
    <property type="entry name" value="P-loop containing nucleotide triphosphate hydrolases"/>
    <property type="match status" value="3"/>
</dbReference>
<dbReference type="InterPro" id="IPR006344">
    <property type="entry name" value="RecD"/>
</dbReference>